<organism evidence="2 3">
    <name type="scientific">Coniosporium apollinis (strain CBS 100218)</name>
    <name type="common">Rock-inhabiting black yeast</name>
    <dbReference type="NCBI Taxonomy" id="1168221"/>
    <lineage>
        <taxon>Eukaryota</taxon>
        <taxon>Fungi</taxon>
        <taxon>Dikarya</taxon>
        <taxon>Ascomycota</taxon>
        <taxon>Pezizomycotina</taxon>
        <taxon>Dothideomycetes</taxon>
        <taxon>Dothideomycetes incertae sedis</taxon>
        <taxon>Coniosporium</taxon>
    </lineage>
</organism>
<dbReference type="eggNOG" id="ENOG502SEZR">
    <property type="taxonomic scope" value="Eukaryota"/>
</dbReference>
<dbReference type="EMBL" id="JH767575">
    <property type="protein sequence ID" value="EON65663.1"/>
    <property type="molecule type" value="Genomic_DNA"/>
</dbReference>
<dbReference type="GeneID" id="19902213"/>
<dbReference type="OrthoDB" id="2910287at2759"/>
<dbReference type="Gene3D" id="2.60.20.10">
    <property type="entry name" value="Crystallins"/>
    <property type="match status" value="1"/>
</dbReference>
<dbReference type="HOGENOM" id="CLU_1777329_0_0_1"/>
<keyword evidence="1" id="KW-0732">Signal</keyword>
<protein>
    <recommendedName>
        <fullName evidence="4">Beta/gamma crystallin 'Greek key' domain-containing protein</fullName>
    </recommendedName>
</protein>
<dbReference type="STRING" id="1168221.R7YV02"/>
<name>R7YV02_CONA1</name>
<evidence type="ECO:0000313" key="3">
    <source>
        <dbReference type="Proteomes" id="UP000016924"/>
    </source>
</evidence>
<dbReference type="RefSeq" id="XP_007780980.1">
    <property type="nucleotide sequence ID" value="XM_007782790.1"/>
</dbReference>
<feature type="signal peptide" evidence="1">
    <location>
        <begin position="1"/>
        <end position="18"/>
    </location>
</feature>
<keyword evidence="3" id="KW-1185">Reference proteome</keyword>
<feature type="chain" id="PRO_5004461144" description="Beta/gamma crystallin 'Greek key' domain-containing protein" evidence="1">
    <location>
        <begin position="19"/>
        <end position="158"/>
    </location>
</feature>
<evidence type="ECO:0000313" key="2">
    <source>
        <dbReference type="EMBL" id="EON65663.1"/>
    </source>
</evidence>
<proteinExistence type="predicted"/>
<evidence type="ECO:0008006" key="4">
    <source>
        <dbReference type="Google" id="ProtNLM"/>
    </source>
</evidence>
<evidence type="ECO:0000256" key="1">
    <source>
        <dbReference type="SAM" id="SignalP"/>
    </source>
</evidence>
<gene>
    <name evidence="2" type="ORF">W97_04902</name>
</gene>
<dbReference type="OMA" id="DIMSAHN"/>
<sequence length="158" mass="17136">MKFISILFSSAFALSVAAAPADKTAAQTSAFEAAMAEYDASHPVSEADTDFSKRAVGAGVFYCRNDRWKGGCHRQYFIDGVCQGVPKEWNDQISSLGPDASVKDKDWGCDVFTEGNCQGQKFLIFYPGSDIMSAHNMNDKVSSIKCGRRMKAQGAKPA</sequence>
<dbReference type="AlphaFoldDB" id="R7YV02"/>
<reference evidence="3" key="1">
    <citation type="submission" date="2012-06" db="EMBL/GenBank/DDBJ databases">
        <title>The genome sequence of Coniosporium apollinis CBS 100218.</title>
        <authorList>
            <consortium name="The Broad Institute Genome Sequencing Platform"/>
            <person name="Cuomo C."/>
            <person name="Gorbushina A."/>
            <person name="Noack S."/>
            <person name="Walker B."/>
            <person name="Young S.K."/>
            <person name="Zeng Q."/>
            <person name="Gargeya S."/>
            <person name="Fitzgerald M."/>
            <person name="Haas B."/>
            <person name="Abouelleil A."/>
            <person name="Alvarado L."/>
            <person name="Arachchi H.M."/>
            <person name="Berlin A.M."/>
            <person name="Chapman S.B."/>
            <person name="Goldberg J."/>
            <person name="Griggs A."/>
            <person name="Gujja S."/>
            <person name="Hansen M."/>
            <person name="Howarth C."/>
            <person name="Imamovic A."/>
            <person name="Larimer J."/>
            <person name="McCowan C."/>
            <person name="Montmayeur A."/>
            <person name="Murphy C."/>
            <person name="Neiman D."/>
            <person name="Pearson M."/>
            <person name="Priest M."/>
            <person name="Roberts A."/>
            <person name="Saif S."/>
            <person name="Shea T."/>
            <person name="Sisk P."/>
            <person name="Sykes S."/>
            <person name="Wortman J."/>
            <person name="Nusbaum C."/>
            <person name="Birren B."/>
        </authorList>
    </citation>
    <scope>NUCLEOTIDE SEQUENCE [LARGE SCALE GENOMIC DNA]</scope>
    <source>
        <strain evidence="3">CBS 100218</strain>
    </source>
</reference>
<dbReference type="Proteomes" id="UP000016924">
    <property type="component" value="Unassembled WGS sequence"/>
</dbReference>
<accession>R7YV02</accession>